<gene>
    <name evidence="5" type="ORF">FEF09_19875</name>
</gene>
<evidence type="ECO:0000259" key="4">
    <source>
        <dbReference type="PROSITE" id="PS01124"/>
    </source>
</evidence>
<dbReference type="Gene3D" id="1.10.10.60">
    <property type="entry name" value="Homeodomain-like"/>
    <property type="match status" value="1"/>
</dbReference>
<keyword evidence="3" id="KW-0804">Transcription</keyword>
<evidence type="ECO:0000313" key="5">
    <source>
        <dbReference type="EMBL" id="TWV98828.1"/>
    </source>
</evidence>
<feature type="domain" description="HTH araC/xylS-type" evidence="4">
    <location>
        <begin position="162"/>
        <end position="263"/>
    </location>
</feature>
<dbReference type="GO" id="GO:0003700">
    <property type="term" value="F:DNA-binding transcription factor activity"/>
    <property type="evidence" value="ECO:0007669"/>
    <property type="project" value="InterPro"/>
</dbReference>
<evidence type="ECO:0000256" key="1">
    <source>
        <dbReference type="ARBA" id="ARBA00023015"/>
    </source>
</evidence>
<comment type="caution">
    <text evidence="5">The sequence shown here is derived from an EMBL/GenBank/DDBJ whole genome shotgun (WGS) entry which is preliminary data.</text>
</comment>
<name>A0A5C6LSU0_9BACT</name>
<accession>A0A5C6LSU0</accession>
<dbReference type="PANTHER" id="PTHR46796:SF13">
    <property type="entry name" value="HTH-TYPE TRANSCRIPTIONAL ACTIVATOR RHAS"/>
    <property type="match status" value="1"/>
</dbReference>
<dbReference type="PROSITE" id="PS01124">
    <property type="entry name" value="HTH_ARAC_FAMILY_2"/>
    <property type="match status" value="1"/>
</dbReference>
<sequence>MATFRQRMPAMSVSDPKSGMFSKEYLQPDNQLQDHIHAYIVLQADFPDPVNRDYMLLPQVHPFLLLNLSETHTIQNKQTGEYLLRHLLIPPHHQSLSFRISPRMKILAIQGVAGSGSHLFEDILQLDHIQQQLSQCKDTQSMRTLLNTLLSACLKCEKRSAGSIREAVRVILHTGGNVLIRQLEAATFQTKRTLERGFLTQTGLHLKMFCRIIRFRRAIACIEKEKQLCWAKLAQDCGYCDQTHFINEFHFFAGCLPGAYIGTPSSFEQAIG</sequence>
<organism evidence="5 6">
    <name type="scientific">Chitinophaga pinensis</name>
    <dbReference type="NCBI Taxonomy" id="79329"/>
    <lineage>
        <taxon>Bacteria</taxon>
        <taxon>Pseudomonadati</taxon>
        <taxon>Bacteroidota</taxon>
        <taxon>Chitinophagia</taxon>
        <taxon>Chitinophagales</taxon>
        <taxon>Chitinophagaceae</taxon>
        <taxon>Chitinophaga</taxon>
    </lineage>
</organism>
<dbReference type="Pfam" id="PF12833">
    <property type="entry name" value="HTH_18"/>
    <property type="match status" value="1"/>
</dbReference>
<proteinExistence type="predicted"/>
<dbReference type="InterPro" id="IPR018060">
    <property type="entry name" value="HTH_AraC"/>
</dbReference>
<dbReference type="PANTHER" id="PTHR46796">
    <property type="entry name" value="HTH-TYPE TRANSCRIPTIONAL ACTIVATOR RHAS-RELATED"/>
    <property type="match status" value="1"/>
</dbReference>
<evidence type="ECO:0000256" key="2">
    <source>
        <dbReference type="ARBA" id="ARBA00023125"/>
    </source>
</evidence>
<dbReference type="EMBL" id="VOHS01000023">
    <property type="protein sequence ID" value="TWV98828.1"/>
    <property type="molecule type" value="Genomic_DNA"/>
</dbReference>
<dbReference type="OrthoDB" id="323290at2"/>
<evidence type="ECO:0000256" key="3">
    <source>
        <dbReference type="ARBA" id="ARBA00023163"/>
    </source>
</evidence>
<evidence type="ECO:0000313" key="6">
    <source>
        <dbReference type="Proteomes" id="UP000318815"/>
    </source>
</evidence>
<reference evidence="5 6" key="1">
    <citation type="submission" date="2019-08" db="EMBL/GenBank/DDBJ databases">
        <title>Whole genome sequencing of chitin degrading bacteria Chitinophaga pinensis YS16.</title>
        <authorList>
            <person name="Singh R.P."/>
            <person name="Manchanda G."/>
            <person name="Maurya I.K."/>
            <person name="Joshi N.K."/>
            <person name="Srivastava A.K."/>
        </authorList>
    </citation>
    <scope>NUCLEOTIDE SEQUENCE [LARGE SCALE GENOMIC DNA]</scope>
    <source>
        <strain evidence="5 6">YS-16</strain>
    </source>
</reference>
<dbReference type="Proteomes" id="UP000318815">
    <property type="component" value="Unassembled WGS sequence"/>
</dbReference>
<protein>
    <submittedName>
        <fullName evidence="5">AraC family transcriptional regulator</fullName>
    </submittedName>
</protein>
<dbReference type="InterPro" id="IPR050204">
    <property type="entry name" value="AraC_XylS_family_regulators"/>
</dbReference>
<keyword evidence="6" id="KW-1185">Reference proteome</keyword>
<keyword evidence="2" id="KW-0238">DNA-binding</keyword>
<dbReference type="GO" id="GO:0043565">
    <property type="term" value="F:sequence-specific DNA binding"/>
    <property type="evidence" value="ECO:0007669"/>
    <property type="project" value="InterPro"/>
</dbReference>
<dbReference type="AlphaFoldDB" id="A0A5C6LSU0"/>
<keyword evidence="1" id="KW-0805">Transcription regulation</keyword>